<accession>A0ACB9ZZV7</accession>
<evidence type="ECO:0000313" key="1">
    <source>
        <dbReference type="EMBL" id="KAI5652801.1"/>
    </source>
</evidence>
<dbReference type="Proteomes" id="UP001060085">
    <property type="component" value="Linkage Group LG07"/>
</dbReference>
<comment type="caution">
    <text evidence="1">The sequence shown here is derived from an EMBL/GenBank/DDBJ whole genome shotgun (WGS) entry which is preliminary data.</text>
</comment>
<proteinExistence type="predicted"/>
<sequence>MLKDETGLGWNHNKQTINASYDWWKKKIQIFVGTVEEDTDNSDGENLMDNDEEISNALLAKLENIIH</sequence>
<organism evidence="1 2">
    <name type="scientific">Catharanthus roseus</name>
    <name type="common">Madagascar periwinkle</name>
    <name type="synonym">Vinca rosea</name>
    <dbReference type="NCBI Taxonomy" id="4058"/>
    <lineage>
        <taxon>Eukaryota</taxon>
        <taxon>Viridiplantae</taxon>
        <taxon>Streptophyta</taxon>
        <taxon>Embryophyta</taxon>
        <taxon>Tracheophyta</taxon>
        <taxon>Spermatophyta</taxon>
        <taxon>Magnoliopsida</taxon>
        <taxon>eudicotyledons</taxon>
        <taxon>Gunneridae</taxon>
        <taxon>Pentapetalae</taxon>
        <taxon>asterids</taxon>
        <taxon>lamiids</taxon>
        <taxon>Gentianales</taxon>
        <taxon>Apocynaceae</taxon>
        <taxon>Rauvolfioideae</taxon>
        <taxon>Vinceae</taxon>
        <taxon>Catharanthinae</taxon>
        <taxon>Catharanthus</taxon>
    </lineage>
</organism>
<evidence type="ECO:0000313" key="2">
    <source>
        <dbReference type="Proteomes" id="UP001060085"/>
    </source>
</evidence>
<keyword evidence="2" id="KW-1185">Reference proteome</keyword>
<name>A0ACB9ZZV7_CATRO</name>
<protein>
    <submittedName>
        <fullName evidence="1">Uncharacterized protein</fullName>
    </submittedName>
</protein>
<reference evidence="2" key="1">
    <citation type="journal article" date="2023" name="Nat. Plants">
        <title>Single-cell RNA sequencing provides a high-resolution roadmap for understanding the multicellular compartmentation of specialized metabolism.</title>
        <authorList>
            <person name="Sun S."/>
            <person name="Shen X."/>
            <person name="Li Y."/>
            <person name="Li Y."/>
            <person name="Wang S."/>
            <person name="Li R."/>
            <person name="Zhang H."/>
            <person name="Shen G."/>
            <person name="Guo B."/>
            <person name="Wei J."/>
            <person name="Xu J."/>
            <person name="St-Pierre B."/>
            <person name="Chen S."/>
            <person name="Sun C."/>
        </authorList>
    </citation>
    <scope>NUCLEOTIDE SEQUENCE [LARGE SCALE GENOMIC DNA]</scope>
</reference>
<gene>
    <name evidence="1" type="ORF">M9H77_29988</name>
</gene>
<dbReference type="EMBL" id="CM044707">
    <property type="protein sequence ID" value="KAI5652801.1"/>
    <property type="molecule type" value="Genomic_DNA"/>
</dbReference>